<sequence length="94" mass="10699">MTHLEVTLSILLAAAGGYIFFLRRQANYSPINPDIRKDCRKVVDTFDIEDIGEKLVLCRCWKSKKFPICDGAHGPHNRECNDNTGPVVIKRIQK</sequence>
<dbReference type="WBParaSite" id="RSKR_0000835000.1">
    <property type="protein sequence ID" value="RSKR_0000835000.1"/>
    <property type="gene ID" value="RSKR_0000835000"/>
</dbReference>
<name>A0AC35U6R9_9BILA</name>
<accession>A0AC35U6R9</accession>
<protein>
    <submittedName>
        <fullName evidence="2">ZnF_CDGSH domain-containing protein</fullName>
    </submittedName>
</protein>
<proteinExistence type="predicted"/>
<evidence type="ECO:0000313" key="2">
    <source>
        <dbReference type="WBParaSite" id="RSKR_0000835000.1"/>
    </source>
</evidence>
<organism evidence="1 2">
    <name type="scientific">Rhabditophanes sp. KR3021</name>
    <dbReference type="NCBI Taxonomy" id="114890"/>
    <lineage>
        <taxon>Eukaryota</taxon>
        <taxon>Metazoa</taxon>
        <taxon>Ecdysozoa</taxon>
        <taxon>Nematoda</taxon>
        <taxon>Chromadorea</taxon>
        <taxon>Rhabditida</taxon>
        <taxon>Tylenchina</taxon>
        <taxon>Panagrolaimomorpha</taxon>
        <taxon>Strongyloidoidea</taxon>
        <taxon>Alloionematidae</taxon>
        <taxon>Rhabditophanes</taxon>
    </lineage>
</organism>
<reference evidence="2" key="1">
    <citation type="submission" date="2016-11" db="UniProtKB">
        <authorList>
            <consortium name="WormBaseParasite"/>
        </authorList>
    </citation>
    <scope>IDENTIFICATION</scope>
    <source>
        <strain evidence="2">KR3021</strain>
    </source>
</reference>
<evidence type="ECO:0000313" key="1">
    <source>
        <dbReference type="Proteomes" id="UP000095286"/>
    </source>
</evidence>
<dbReference type="Proteomes" id="UP000095286">
    <property type="component" value="Unplaced"/>
</dbReference>